<dbReference type="InParanoid" id="A0A1Y2G5U7"/>
<feature type="domain" description="Tyrosine-protein phosphatase" evidence="8">
    <location>
        <begin position="9"/>
        <end position="158"/>
    </location>
</feature>
<dbReference type="Gene3D" id="3.90.190.10">
    <property type="entry name" value="Protein tyrosine phosphatase superfamily"/>
    <property type="match status" value="1"/>
</dbReference>
<dbReference type="PANTHER" id="PTHR31126:SF48">
    <property type="entry name" value="INOSITOL PHOSPHATASE SIW14"/>
    <property type="match status" value="1"/>
</dbReference>
<dbReference type="OrthoDB" id="6375174at2759"/>
<accession>A0A1Y2G5U7</accession>
<feature type="non-terminal residue" evidence="9">
    <location>
        <position position="166"/>
    </location>
</feature>
<dbReference type="PROSITE" id="PS50054">
    <property type="entry name" value="TYR_PHOSPHATASE_DUAL"/>
    <property type="match status" value="1"/>
</dbReference>
<dbReference type="PANTHER" id="PTHR31126">
    <property type="entry name" value="TYROSINE-PROTEIN PHOSPHATASE"/>
    <property type="match status" value="1"/>
</dbReference>
<dbReference type="InterPro" id="IPR016130">
    <property type="entry name" value="Tyr_Pase_AS"/>
</dbReference>
<evidence type="ECO:0000256" key="1">
    <source>
        <dbReference type="ARBA" id="ARBA00012527"/>
    </source>
</evidence>
<dbReference type="STRING" id="106004.A0A1Y2G5U7"/>
<comment type="catalytic activity">
    <reaction evidence="4">
        <text>5-diphospho-1D-myo-inositol 1,2,3,4,6-pentakisphosphate + H2O = 1D-myo-inositol hexakisphosphate + phosphate + H(+)</text>
        <dbReference type="Rhea" id="RHEA:22384"/>
        <dbReference type="ChEBI" id="CHEBI:15377"/>
        <dbReference type="ChEBI" id="CHEBI:15378"/>
        <dbReference type="ChEBI" id="CHEBI:43474"/>
        <dbReference type="ChEBI" id="CHEBI:58130"/>
        <dbReference type="ChEBI" id="CHEBI:58628"/>
        <dbReference type="EC" id="3.6.1.52"/>
    </reaction>
    <physiologicalReaction direction="left-to-right" evidence="4">
        <dbReference type="Rhea" id="RHEA:22385"/>
    </physiologicalReaction>
</comment>
<dbReference type="Proteomes" id="UP000193467">
    <property type="component" value="Unassembled WGS sequence"/>
</dbReference>
<keyword evidence="10" id="KW-1185">Reference proteome</keyword>
<name>A0A1Y2G5U7_9BASI</name>
<dbReference type="SUPFAM" id="SSF52799">
    <property type="entry name" value="(Phosphotyrosine protein) phosphatases II"/>
    <property type="match status" value="1"/>
</dbReference>
<dbReference type="InterPro" id="IPR004861">
    <property type="entry name" value="Siw14-like"/>
</dbReference>
<proteinExistence type="inferred from homology"/>
<dbReference type="GO" id="GO:0052840">
    <property type="term" value="F:inositol diphosphate tetrakisphosphate diphosphatase activity"/>
    <property type="evidence" value="ECO:0007669"/>
    <property type="project" value="TreeGrafter"/>
</dbReference>
<feature type="non-terminal residue" evidence="9">
    <location>
        <position position="1"/>
    </location>
</feature>
<evidence type="ECO:0000256" key="6">
    <source>
        <dbReference type="ARBA" id="ARBA00047927"/>
    </source>
</evidence>
<dbReference type="PRINTS" id="PR01911">
    <property type="entry name" value="PFDSPHPHTASE"/>
</dbReference>
<dbReference type="EMBL" id="MCGR01000003">
    <property type="protein sequence ID" value="ORY90881.1"/>
    <property type="molecule type" value="Genomic_DNA"/>
</dbReference>
<evidence type="ECO:0000256" key="3">
    <source>
        <dbReference type="ARBA" id="ARBA00044949"/>
    </source>
</evidence>
<dbReference type="EC" id="3.6.1.52" evidence="1"/>
<comment type="catalytic activity">
    <reaction evidence="6">
        <text>1,5-bis(diphospho)-1D-myo-inositol 2,3,4,6-tetrakisphosphate + H2O = 1-diphospho-1D-myo-inositol 2,3,4,5,6-pentakisphosphate + phosphate + 2 H(+)</text>
        <dbReference type="Rhea" id="RHEA:79699"/>
        <dbReference type="ChEBI" id="CHEBI:15377"/>
        <dbReference type="ChEBI" id="CHEBI:15378"/>
        <dbReference type="ChEBI" id="CHEBI:43474"/>
        <dbReference type="ChEBI" id="CHEBI:74946"/>
        <dbReference type="ChEBI" id="CHEBI:77983"/>
        <dbReference type="EC" id="3.6.1.52"/>
    </reaction>
    <physiologicalReaction direction="left-to-right" evidence="6">
        <dbReference type="Rhea" id="RHEA:79700"/>
    </physiologicalReaction>
</comment>
<evidence type="ECO:0000256" key="4">
    <source>
        <dbReference type="ARBA" id="ARBA00047342"/>
    </source>
</evidence>
<comment type="catalytic activity">
    <reaction evidence="5">
        <text>3,5-bis(diphospho)-1D-myo-inositol 1,2,4,6-tetrakisphosphate + H2O = 3-diphospho-1D-myo-inositol 1,2,4,5,6-pentakisphosphate + phosphate + 2 H(+)</text>
        <dbReference type="Rhea" id="RHEA:56312"/>
        <dbReference type="ChEBI" id="CHEBI:15377"/>
        <dbReference type="ChEBI" id="CHEBI:15378"/>
        <dbReference type="ChEBI" id="CHEBI:43474"/>
        <dbReference type="ChEBI" id="CHEBI:140372"/>
        <dbReference type="ChEBI" id="CHEBI:140374"/>
        <dbReference type="EC" id="3.6.1.52"/>
    </reaction>
    <physiologicalReaction direction="left-to-right" evidence="5">
        <dbReference type="Rhea" id="RHEA:56313"/>
    </physiologicalReaction>
</comment>
<reference evidence="9 10" key="1">
    <citation type="submission" date="2016-07" db="EMBL/GenBank/DDBJ databases">
        <title>Pervasive Adenine N6-methylation of Active Genes in Fungi.</title>
        <authorList>
            <consortium name="DOE Joint Genome Institute"/>
            <person name="Mondo S.J."/>
            <person name="Dannebaum R.O."/>
            <person name="Kuo R.C."/>
            <person name="Labutti K."/>
            <person name="Haridas S."/>
            <person name="Kuo A."/>
            <person name="Salamov A."/>
            <person name="Ahrendt S.R."/>
            <person name="Lipzen A."/>
            <person name="Sullivan W."/>
            <person name="Andreopoulos W.B."/>
            <person name="Clum A."/>
            <person name="Lindquist E."/>
            <person name="Daum C."/>
            <person name="Ramamoorthy G.K."/>
            <person name="Gryganskyi A."/>
            <person name="Culley D."/>
            <person name="Magnuson J.K."/>
            <person name="James T.Y."/>
            <person name="O'Malley M.A."/>
            <person name="Stajich J.E."/>
            <person name="Spatafora J.W."/>
            <person name="Visel A."/>
            <person name="Grigoriev I.V."/>
        </authorList>
    </citation>
    <scope>NUCLEOTIDE SEQUENCE [LARGE SCALE GENOMIC DNA]</scope>
    <source>
        <strain evidence="9 10">62-1032</strain>
    </source>
</reference>
<dbReference type="GO" id="GO:0005737">
    <property type="term" value="C:cytoplasm"/>
    <property type="evidence" value="ECO:0007669"/>
    <property type="project" value="TreeGrafter"/>
</dbReference>
<organism evidence="9 10">
    <name type="scientific">Leucosporidium creatinivorum</name>
    <dbReference type="NCBI Taxonomy" id="106004"/>
    <lineage>
        <taxon>Eukaryota</taxon>
        <taxon>Fungi</taxon>
        <taxon>Dikarya</taxon>
        <taxon>Basidiomycota</taxon>
        <taxon>Pucciniomycotina</taxon>
        <taxon>Microbotryomycetes</taxon>
        <taxon>Leucosporidiales</taxon>
        <taxon>Leucosporidium</taxon>
    </lineage>
</organism>
<dbReference type="InterPro" id="IPR020422">
    <property type="entry name" value="TYR_PHOSPHATASE_DUAL_dom"/>
</dbReference>
<comment type="caution">
    <text evidence="9">The sequence shown here is derived from an EMBL/GenBank/DDBJ whole genome shotgun (WGS) entry which is preliminary data.</text>
</comment>
<dbReference type="AlphaFoldDB" id="A0A1Y2G5U7"/>
<protein>
    <recommendedName>
        <fullName evidence="1">diphosphoinositol-polyphosphate diphosphatase</fullName>
        <ecNumber evidence="1">3.6.1.52</ecNumber>
    </recommendedName>
</protein>
<dbReference type="GO" id="GO:0016791">
    <property type="term" value="F:phosphatase activity"/>
    <property type="evidence" value="ECO:0007669"/>
    <property type="project" value="InterPro"/>
</dbReference>
<gene>
    <name evidence="9" type="ORF">BCR35DRAFT_246815</name>
</gene>
<evidence type="ECO:0000313" key="9">
    <source>
        <dbReference type="EMBL" id="ORY90881.1"/>
    </source>
</evidence>
<evidence type="ECO:0000259" key="8">
    <source>
        <dbReference type="PROSITE" id="PS50054"/>
    </source>
</evidence>
<keyword evidence="2" id="KW-0378">Hydrolase</keyword>
<dbReference type="InterPro" id="IPR029021">
    <property type="entry name" value="Prot-tyrosine_phosphatase-like"/>
</dbReference>
<dbReference type="CDD" id="cd14528">
    <property type="entry name" value="PFA-DSP_Siw14"/>
    <property type="match status" value="1"/>
</dbReference>
<evidence type="ECO:0000256" key="5">
    <source>
        <dbReference type="ARBA" id="ARBA00047562"/>
    </source>
</evidence>
<evidence type="ECO:0000256" key="7">
    <source>
        <dbReference type="ARBA" id="ARBA00048424"/>
    </source>
</evidence>
<evidence type="ECO:0000313" key="10">
    <source>
        <dbReference type="Proteomes" id="UP000193467"/>
    </source>
</evidence>
<evidence type="ECO:0000256" key="2">
    <source>
        <dbReference type="ARBA" id="ARBA00022801"/>
    </source>
</evidence>
<comment type="similarity">
    <text evidence="3">Belongs to the protein-tyrosine phosphatase family. Atypical dual-specificity phosphatase Siw14-like subfamily.</text>
</comment>
<dbReference type="FunCoup" id="A0A1Y2G5U7">
    <property type="interactions" value="146"/>
</dbReference>
<sequence>EEDLLPPENFAMVSSFVYRSSFPKRKNFKFLKQLGLKSVLTLILEDYPEQNLEFLEAEGIEFFQFGIPGNKEPFVQIPDDKIVAALAVILDVRNHPMLIHCNKGKHRTGCLVGCLRKVQQWSLTAIFDEYRRYSFPKSRSMDQQFIEAFDMVWEAVDARYLPSWAL</sequence>
<dbReference type="PROSITE" id="PS00383">
    <property type="entry name" value="TYR_PHOSPHATASE_1"/>
    <property type="match status" value="1"/>
</dbReference>
<dbReference type="InterPro" id="IPR020428">
    <property type="entry name" value="PFA-DSPs"/>
</dbReference>
<dbReference type="Pfam" id="PF03162">
    <property type="entry name" value="Y_phosphatase2"/>
    <property type="match status" value="1"/>
</dbReference>
<dbReference type="FunFam" id="3.90.190.10:FF:000024">
    <property type="entry name" value="probable tyrosine-protein phosphatase At1g05000"/>
    <property type="match status" value="1"/>
</dbReference>
<comment type="catalytic activity">
    <reaction evidence="7">
        <text>6-diphospho-1D-myo-inositol pentakisphosphate + H2O = 1D-myo-inositol hexakisphosphate + phosphate + H(+)</text>
        <dbReference type="Rhea" id="RHEA:79703"/>
        <dbReference type="ChEBI" id="CHEBI:15377"/>
        <dbReference type="ChEBI" id="CHEBI:15378"/>
        <dbReference type="ChEBI" id="CHEBI:43474"/>
        <dbReference type="ChEBI" id="CHEBI:58130"/>
        <dbReference type="ChEBI" id="CHEBI:230534"/>
        <dbReference type="EC" id="3.6.1.52"/>
    </reaction>
    <physiologicalReaction direction="left-to-right" evidence="7">
        <dbReference type="Rhea" id="RHEA:79704"/>
    </physiologicalReaction>
</comment>